<dbReference type="InterPro" id="IPR045851">
    <property type="entry name" value="AMP-bd_C_sf"/>
</dbReference>
<dbReference type="InterPro" id="IPR000873">
    <property type="entry name" value="AMP-dep_synth/lig_dom"/>
</dbReference>
<dbReference type="SUPFAM" id="SSF56801">
    <property type="entry name" value="Acetyl-CoA synthetase-like"/>
    <property type="match status" value="1"/>
</dbReference>
<gene>
    <name evidence="5" type="ORF">E0L93_13885</name>
</gene>
<dbReference type="RefSeq" id="WP_132692678.1">
    <property type="nucleotide sequence ID" value="NZ_SKBU01000031.1"/>
</dbReference>
<dbReference type="InterPro" id="IPR020845">
    <property type="entry name" value="AMP-binding_CS"/>
</dbReference>
<sequence>MQQEAGIRLSDSVKDIPNLVQALFRNVERRPEKTALAYKAGGGWREISYRELGERVERFAAGMAALGVERGDRMALMSANRPEWAISDYAIQSLGAATVPIYPTLEPHQIEHILEDSEARAVIVENEELLRRVREVQEDFPVVVMDDAFTGENEKTLRFESVYRSGEERPKEDWREVWGGIGRDEVATILYTSGTTGAPKGVILTHDNILSNIEGIVEAVPLRPEDVFLSLLPLSHIFERTAGQFVALTLGCSIYYAESIEKVPENLREVRPTVVPSVPRLYEKMYDRVQQRLSQGPALRRKLAAAAIAAGREKYRLRLRGREPGAWLRFKLGLFERLVFNKIREATGGRLRFFVSGGAKLEAEIGEFFYAAGVPILEGYGLTETSPVISCNRLGREKFGTVGLPLFNVEVRIGEHGEIQTRGPHVMRGYFNLPEETEAAFTEDGWFKTGDIGEIDDEGYLKITDRLKNLIVLSTGKNVAPQPIETKLVTMPHISQAVLLGDGRKYVSALIVPDYEAVRNRLATDAAPAELAEDERVRELIQKDIDTACAEFADYERPKKFALLAREFSQEEGELTPTLKVKMRVVQERYAGQIERLYAGS</sequence>
<accession>A0A4R1BCQ0</accession>
<proteinExistence type="predicted"/>
<keyword evidence="1" id="KW-0547">Nucleotide-binding</keyword>
<dbReference type="Gene3D" id="3.40.50.12780">
    <property type="entry name" value="N-terminal domain of ligase-like"/>
    <property type="match status" value="1"/>
</dbReference>
<dbReference type="Pfam" id="PF23562">
    <property type="entry name" value="AMP-binding_C_3"/>
    <property type="match status" value="1"/>
</dbReference>
<organism evidence="5 6">
    <name type="scientific">Rubrobacter taiwanensis</name>
    <dbReference type="NCBI Taxonomy" id="185139"/>
    <lineage>
        <taxon>Bacteria</taxon>
        <taxon>Bacillati</taxon>
        <taxon>Actinomycetota</taxon>
        <taxon>Rubrobacteria</taxon>
        <taxon>Rubrobacterales</taxon>
        <taxon>Rubrobacteraceae</taxon>
        <taxon>Rubrobacter</taxon>
    </lineage>
</organism>
<comment type="catalytic activity">
    <reaction evidence="3">
        <text>a long-chain fatty acid + ATP + CoA = a long-chain fatty acyl-CoA + AMP + diphosphate</text>
        <dbReference type="Rhea" id="RHEA:15421"/>
        <dbReference type="ChEBI" id="CHEBI:30616"/>
        <dbReference type="ChEBI" id="CHEBI:33019"/>
        <dbReference type="ChEBI" id="CHEBI:57287"/>
        <dbReference type="ChEBI" id="CHEBI:57560"/>
        <dbReference type="ChEBI" id="CHEBI:83139"/>
        <dbReference type="ChEBI" id="CHEBI:456215"/>
        <dbReference type="EC" id="6.2.1.3"/>
    </reaction>
    <physiologicalReaction direction="left-to-right" evidence="3">
        <dbReference type="Rhea" id="RHEA:15422"/>
    </physiologicalReaction>
</comment>
<comment type="caution">
    <text evidence="5">The sequence shown here is derived from an EMBL/GenBank/DDBJ whole genome shotgun (WGS) entry which is preliminary data.</text>
</comment>
<keyword evidence="6" id="KW-1185">Reference proteome</keyword>
<dbReference type="InterPro" id="IPR042099">
    <property type="entry name" value="ANL_N_sf"/>
</dbReference>
<dbReference type="PANTHER" id="PTHR43272">
    <property type="entry name" value="LONG-CHAIN-FATTY-ACID--COA LIGASE"/>
    <property type="match status" value="1"/>
</dbReference>
<evidence type="ECO:0000259" key="4">
    <source>
        <dbReference type="Pfam" id="PF00501"/>
    </source>
</evidence>
<evidence type="ECO:0000313" key="6">
    <source>
        <dbReference type="Proteomes" id="UP000295244"/>
    </source>
</evidence>
<dbReference type="PROSITE" id="PS00455">
    <property type="entry name" value="AMP_BINDING"/>
    <property type="match status" value="1"/>
</dbReference>
<dbReference type="AlphaFoldDB" id="A0A4R1BCQ0"/>
<dbReference type="Gene3D" id="3.30.300.30">
    <property type="match status" value="1"/>
</dbReference>
<evidence type="ECO:0000256" key="2">
    <source>
        <dbReference type="ARBA" id="ARBA00022840"/>
    </source>
</evidence>
<evidence type="ECO:0000313" key="5">
    <source>
        <dbReference type="EMBL" id="TCJ14826.1"/>
    </source>
</evidence>
<evidence type="ECO:0000256" key="3">
    <source>
        <dbReference type="ARBA" id="ARBA00024484"/>
    </source>
</evidence>
<protein>
    <submittedName>
        <fullName evidence="5">Long-chain fatty acid--CoA ligase</fullName>
    </submittedName>
</protein>
<dbReference type="OrthoDB" id="9803968at2"/>
<keyword evidence="5" id="KW-0436">Ligase</keyword>
<evidence type="ECO:0000256" key="1">
    <source>
        <dbReference type="ARBA" id="ARBA00022741"/>
    </source>
</evidence>
<dbReference type="GO" id="GO:0004467">
    <property type="term" value="F:long-chain fatty acid-CoA ligase activity"/>
    <property type="evidence" value="ECO:0007669"/>
    <property type="project" value="UniProtKB-EC"/>
</dbReference>
<feature type="domain" description="AMP-dependent synthetase/ligase" evidence="4">
    <location>
        <begin position="24"/>
        <end position="431"/>
    </location>
</feature>
<dbReference type="Proteomes" id="UP000295244">
    <property type="component" value="Unassembled WGS sequence"/>
</dbReference>
<dbReference type="PANTHER" id="PTHR43272:SF33">
    <property type="entry name" value="AMP-BINDING DOMAIN-CONTAINING PROTEIN-RELATED"/>
    <property type="match status" value="1"/>
</dbReference>
<name>A0A4R1BCQ0_9ACTN</name>
<keyword evidence="2" id="KW-0067">ATP-binding</keyword>
<reference evidence="5 6" key="1">
    <citation type="submission" date="2019-03" db="EMBL/GenBank/DDBJ databases">
        <title>Whole genome sequence of a novel Rubrobacter taiwanensis strain, isolated from Yellowstone National Park.</title>
        <authorList>
            <person name="Freed S."/>
            <person name="Ramaley R.F."/>
            <person name="Kyndt J.A."/>
        </authorList>
    </citation>
    <scope>NUCLEOTIDE SEQUENCE [LARGE SCALE GENOMIC DNA]</scope>
    <source>
        <strain evidence="5 6">Yellowstone</strain>
    </source>
</reference>
<dbReference type="CDD" id="cd05907">
    <property type="entry name" value="VL_LC_FACS_like"/>
    <property type="match status" value="1"/>
</dbReference>
<dbReference type="GO" id="GO:0016020">
    <property type="term" value="C:membrane"/>
    <property type="evidence" value="ECO:0007669"/>
    <property type="project" value="TreeGrafter"/>
</dbReference>
<dbReference type="Pfam" id="PF00501">
    <property type="entry name" value="AMP-binding"/>
    <property type="match status" value="1"/>
</dbReference>
<dbReference type="GO" id="GO:0005524">
    <property type="term" value="F:ATP binding"/>
    <property type="evidence" value="ECO:0007669"/>
    <property type="project" value="UniProtKB-KW"/>
</dbReference>
<dbReference type="EMBL" id="SKBU01000031">
    <property type="protein sequence ID" value="TCJ14826.1"/>
    <property type="molecule type" value="Genomic_DNA"/>
</dbReference>